<dbReference type="InterPro" id="IPR019887">
    <property type="entry name" value="Tscrpt_reg_AsnC/Lrp_C"/>
</dbReference>
<dbReference type="Gene3D" id="1.10.10.10">
    <property type="entry name" value="Winged helix-like DNA-binding domain superfamily/Winged helix DNA-binding domain"/>
    <property type="match status" value="1"/>
</dbReference>
<dbReference type="Gene3D" id="3.30.70.920">
    <property type="match status" value="1"/>
</dbReference>
<keyword evidence="1" id="KW-0805">Transcription regulation</keyword>
<dbReference type="GO" id="GO:0043200">
    <property type="term" value="P:response to amino acid"/>
    <property type="evidence" value="ECO:0007669"/>
    <property type="project" value="TreeGrafter"/>
</dbReference>
<evidence type="ECO:0000256" key="3">
    <source>
        <dbReference type="ARBA" id="ARBA00023163"/>
    </source>
</evidence>
<dbReference type="GO" id="GO:0006355">
    <property type="term" value="P:regulation of DNA-templated transcription"/>
    <property type="evidence" value="ECO:0007669"/>
    <property type="project" value="UniProtKB-ARBA"/>
</dbReference>
<dbReference type="GO" id="GO:0043565">
    <property type="term" value="F:sequence-specific DNA binding"/>
    <property type="evidence" value="ECO:0007669"/>
    <property type="project" value="InterPro"/>
</dbReference>
<protein>
    <submittedName>
        <fullName evidence="5">Lrp/AsnC family transcriptional regulator</fullName>
    </submittedName>
</protein>
<proteinExistence type="predicted"/>
<evidence type="ECO:0000313" key="5">
    <source>
        <dbReference type="EMBL" id="XBO69697.1"/>
    </source>
</evidence>
<dbReference type="Pfam" id="PF13404">
    <property type="entry name" value="HTH_AsnC-type"/>
    <property type="match status" value="1"/>
</dbReference>
<sequence>MKKLDRIDRHLLALLQQDARLTSHQLAERVGLSPSPCARRIRRLEQQRLIQRYRAELDRERLGLGLTVFVHVKLSRHQDALVEAFEAAVADMPEVIECHTVSGAFDYLLQIVSADLKGYERWVRQLQTLPMVNTVDSSFAIRAVKRAGALDLRDARPTDDDS</sequence>
<reference evidence="5" key="1">
    <citation type="submission" date="2022-06" db="EMBL/GenBank/DDBJ databases">
        <title>A novel DMS-producing enzyme.</title>
        <authorList>
            <person name="Zhang Y."/>
        </authorList>
    </citation>
    <scope>NUCLEOTIDE SEQUENCE</scope>
    <source>
        <strain evidence="5">RT37</strain>
    </source>
</reference>
<accession>A0AAU7KE32</accession>
<dbReference type="PANTHER" id="PTHR30154">
    <property type="entry name" value="LEUCINE-RESPONSIVE REGULATORY PROTEIN"/>
    <property type="match status" value="1"/>
</dbReference>
<dbReference type="RefSeq" id="WP_197037138.1">
    <property type="nucleotide sequence ID" value="NZ_CP098827.1"/>
</dbReference>
<dbReference type="InterPro" id="IPR036390">
    <property type="entry name" value="WH_DNA-bd_sf"/>
</dbReference>
<dbReference type="PRINTS" id="PR00033">
    <property type="entry name" value="HTHASNC"/>
</dbReference>
<dbReference type="GO" id="GO:0005829">
    <property type="term" value="C:cytosol"/>
    <property type="evidence" value="ECO:0007669"/>
    <property type="project" value="TreeGrafter"/>
</dbReference>
<dbReference type="EMBL" id="CP098827">
    <property type="protein sequence ID" value="XBO69697.1"/>
    <property type="molecule type" value="Genomic_DNA"/>
</dbReference>
<dbReference type="SUPFAM" id="SSF54909">
    <property type="entry name" value="Dimeric alpha+beta barrel"/>
    <property type="match status" value="1"/>
</dbReference>
<dbReference type="SMART" id="SM00344">
    <property type="entry name" value="HTH_ASNC"/>
    <property type="match status" value="1"/>
</dbReference>
<dbReference type="InterPro" id="IPR000485">
    <property type="entry name" value="AsnC-type_HTH_dom"/>
</dbReference>
<keyword evidence="3" id="KW-0804">Transcription</keyword>
<gene>
    <name evidence="5" type="ORF">NFG58_13825</name>
</gene>
<name>A0AAU7KE32_9GAMM</name>
<dbReference type="InterPro" id="IPR036388">
    <property type="entry name" value="WH-like_DNA-bd_sf"/>
</dbReference>
<feature type="domain" description="HTH asnC-type" evidence="4">
    <location>
        <begin position="4"/>
        <end position="65"/>
    </location>
</feature>
<dbReference type="SUPFAM" id="SSF46785">
    <property type="entry name" value="Winged helix' DNA-binding domain"/>
    <property type="match status" value="1"/>
</dbReference>
<organism evidence="5">
    <name type="scientific">Halomonas sp. RT37</name>
    <dbReference type="NCBI Taxonomy" id="2950872"/>
    <lineage>
        <taxon>Bacteria</taxon>
        <taxon>Pseudomonadati</taxon>
        <taxon>Pseudomonadota</taxon>
        <taxon>Gammaproteobacteria</taxon>
        <taxon>Oceanospirillales</taxon>
        <taxon>Halomonadaceae</taxon>
        <taxon>Halomonas</taxon>
    </lineage>
</organism>
<dbReference type="PANTHER" id="PTHR30154:SF34">
    <property type="entry name" value="TRANSCRIPTIONAL REGULATOR AZLB"/>
    <property type="match status" value="1"/>
</dbReference>
<dbReference type="InterPro" id="IPR011991">
    <property type="entry name" value="ArsR-like_HTH"/>
</dbReference>
<dbReference type="InterPro" id="IPR011008">
    <property type="entry name" value="Dimeric_a/b-barrel"/>
</dbReference>
<evidence type="ECO:0000256" key="2">
    <source>
        <dbReference type="ARBA" id="ARBA00023125"/>
    </source>
</evidence>
<dbReference type="CDD" id="cd00090">
    <property type="entry name" value="HTH_ARSR"/>
    <property type="match status" value="1"/>
</dbReference>
<keyword evidence="2" id="KW-0238">DNA-binding</keyword>
<dbReference type="AlphaFoldDB" id="A0AAU7KE32"/>
<dbReference type="InterPro" id="IPR019888">
    <property type="entry name" value="Tscrpt_reg_AsnC-like"/>
</dbReference>
<evidence type="ECO:0000256" key="1">
    <source>
        <dbReference type="ARBA" id="ARBA00023015"/>
    </source>
</evidence>
<evidence type="ECO:0000259" key="4">
    <source>
        <dbReference type="PROSITE" id="PS50956"/>
    </source>
</evidence>
<dbReference type="Pfam" id="PF01037">
    <property type="entry name" value="AsnC_trans_reg"/>
    <property type="match status" value="1"/>
</dbReference>
<dbReference type="PROSITE" id="PS50956">
    <property type="entry name" value="HTH_ASNC_2"/>
    <property type="match status" value="1"/>
</dbReference>